<sequence length="183" mass="20171">MPLVKTPESRTPRSAMPQRSLKSSESQKTSPQQSVKYLFRPPPTEPMYIPLKDGLVLHKDVELWVSEEVQSEGQLLSSMTTGSPNHNYGQGRTGLVEFVPQKSLHILMRPFKLCARNAVWDLIGAVKREVPVENNGGGGGCRKAQLSRQLSCIVFSVDVPVRVSSRIVQGGSSGYCKDEALLH</sequence>
<comment type="caution">
    <text evidence="2">The sequence shown here is derived from an EMBL/GenBank/DDBJ whole genome shotgun (WGS) entry which is preliminary data.</text>
</comment>
<evidence type="ECO:0000313" key="2">
    <source>
        <dbReference type="EMBL" id="KAJ8348211.1"/>
    </source>
</evidence>
<dbReference type="AlphaFoldDB" id="A0A9Q1IQA7"/>
<protein>
    <submittedName>
        <fullName evidence="2">Uncharacterized protein</fullName>
    </submittedName>
</protein>
<feature type="compositionally biased region" description="Polar residues" evidence="1">
    <location>
        <begin position="20"/>
        <end position="35"/>
    </location>
</feature>
<keyword evidence="3" id="KW-1185">Reference proteome</keyword>
<dbReference type="EMBL" id="JAINUF010000010">
    <property type="protein sequence ID" value="KAJ8348211.1"/>
    <property type="molecule type" value="Genomic_DNA"/>
</dbReference>
<name>A0A9Q1IQA7_SYNKA</name>
<reference evidence="2" key="1">
    <citation type="journal article" date="2023" name="Science">
        <title>Genome structures resolve the early diversification of teleost fishes.</title>
        <authorList>
            <person name="Parey E."/>
            <person name="Louis A."/>
            <person name="Montfort J."/>
            <person name="Bouchez O."/>
            <person name="Roques C."/>
            <person name="Iampietro C."/>
            <person name="Lluch J."/>
            <person name="Castinel A."/>
            <person name="Donnadieu C."/>
            <person name="Desvignes T."/>
            <person name="Floi Bucao C."/>
            <person name="Jouanno E."/>
            <person name="Wen M."/>
            <person name="Mejri S."/>
            <person name="Dirks R."/>
            <person name="Jansen H."/>
            <person name="Henkel C."/>
            <person name="Chen W.J."/>
            <person name="Zahm M."/>
            <person name="Cabau C."/>
            <person name="Klopp C."/>
            <person name="Thompson A.W."/>
            <person name="Robinson-Rechavi M."/>
            <person name="Braasch I."/>
            <person name="Lecointre G."/>
            <person name="Bobe J."/>
            <person name="Postlethwait J.H."/>
            <person name="Berthelot C."/>
            <person name="Roest Crollius H."/>
            <person name="Guiguen Y."/>
        </authorList>
    </citation>
    <scope>NUCLEOTIDE SEQUENCE</scope>
    <source>
        <strain evidence="2">WJC10195</strain>
    </source>
</reference>
<dbReference type="Proteomes" id="UP001152622">
    <property type="component" value="Chromosome 10"/>
</dbReference>
<gene>
    <name evidence="2" type="ORF">SKAU_G00268000</name>
</gene>
<feature type="region of interest" description="Disordered" evidence="1">
    <location>
        <begin position="1"/>
        <end position="41"/>
    </location>
</feature>
<evidence type="ECO:0000313" key="3">
    <source>
        <dbReference type="Proteomes" id="UP001152622"/>
    </source>
</evidence>
<accession>A0A9Q1IQA7</accession>
<organism evidence="2 3">
    <name type="scientific">Synaphobranchus kaupii</name>
    <name type="common">Kaup's arrowtooth eel</name>
    <dbReference type="NCBI Taxonomy" id="118154"/>
    <lineage>
        <taxon>Eukaryota</taxon>
        <taxon>Metazoa</taxon>
        <taxon>Chordata</taxon>
        <taxon>Craniata</taxon>
        <taxon>Vertebrata</taxon>
        <taxon>Euteleostomi</taxon>
        <taxon>Actinopterygii</taxon>
        <taxon>Neopterygii</taxon>
        <taxon>Teleostei</taxon>
        <taxon>Anguilliformes</taxon>
        <taxon>Synaphobranchidae</taxon>
        <taxon>Synaphobranchus</taxon>
    </lineage>
</organism>
<evidence type="ECO:0000256" key="1">
    <source>
        <dbReference type="SAM" id="MobiDB-lite"/>
    </source>
</evidence>
<proteinExistence type="predicted"/>